<dbReference type="PANTHER" id="PTHR43158">
    <property type="entry name" value="SKFA PEPTIDE EXPORT ATP-BINDING PROTEIN SKFE"/>
    <property type="match status" value="1"/>
</dbReference>
<keyword evidence="1" id="KW-0547">Nucleotide-binding</keyword>
<dbReference type="InterPro" id="IPR003439">
    <property type="entry name" value="ABC_transporter-like_ATP-bd"/>
</dbReference>
<keyword evidence="2 4" id="KW-0067">ATP-binding</keyword>
<sequence length="226" mass="25849">MIRIANVSKKIRFKHILSNCKAKIDKGKIIGIIGENGCGKTTILKIIAGIMQPSSGSVKISNINDMSNVMAYCHDSDYFYPYFTIKQLIDYYQSQYSDFDIEKANRLIEFFHLNENEKIKYLSKGQLGRVKITVTLARKAPLLMLDEPLSGLDPLVKQKIVKGIIEYVDLDNQTILLTTHELLEVEPLLDEVIVMREGTIVTQREVEDIRITEGKGLNHWLEEIYL</sequence>
<comment type="caution">
    <text evidence="4">The sequence shown here is derived from an EMBL/GenBank/DDBJ whole genome shotgun (WGS) entry which is preliminary data.</text>
</comment>
<dbReference type="GO" id="GO:0016887">
    <property type="term" value="F:ATP hydrolysis activity"/>
    <property type="evidence" value="ECO:0007669"/>
    <property type="project" value="InterPro"/>
</dbReference>
<name>A0A7C8GSD1_9BACI</name>
<reference evidence="4 5" key="1">
    <citation type="submission" date="2019-10" db="EMBL/GenBank/DDBJ databases">
        <title>Gracilibacillus sp. nov. isolated from rice seeds.</title>
        <authorList>
            <person name="He S."/>
        </authorList>
    </citation>
    <scope>NUCLEOTIDE SEQUENCE [LARGE SCALE GENOMIC DNA]</scope>
    <source>
        <strain evidence="4 5">TD8</strain>
    </source>
</reference>
<evidence type="ECO:0000259" key="3">
    <source>
        <dbReference type="PROSITE" id="PS50893"/>
    </source>
</evidence>
<dbReference type="AlphaFoldDB" id="A0A7C8GSD1"/>
<dbReference type="PANTHER" id="PTHR43158:SF1">
    <property type="entry name" value="ABC TRANSPORTER, ATP-BINDING PROTEIN"/>
    <property type="match status" value="1"/>
</dbReference>
<dbReference type="EMBL" id="WEID01000067">
    <property type="protein sequence ID" value="KAB8131312.1"/>
    <property type="molecule type" value="Genomic_DNA"/>
</dbReference>
<dbReference type="PROSITE" id="PS50893">
    <property type="entry name" value="ABC_TRANSPORTER_2"/>
    <property type="match status" value="1"/>
</dbReference>
<gene>
    <name evidence="4" type="ORF">F9U64_13390</name>
</gene>
<evidence type="ECO:0000256" key="1">
    <source>
        <dbReference type="ARBA" id="ARBA00022741"/>
    </source>
</evidence>
<protein>
    <submittedName>
        <fullName evidence="4">ABC transporter ATP-binding protein</fullName>
    </submittedName>
</protein>
<dbReference type="OrthoDB" id="9804819at2"/>
<dbReference type="Gene3D" id="3.40.50.300">
    <property type="entry name" value="P-loop containing nucleotide triphosphate hydrolases"/>
    <property type="match status" value="1"/>
</dbReference>
<dbReference type="SUPFAM" id="SSF52540">
    <property type="entry name" value="P-loop containing nucleoside triphosphate hydrolases"/>
    <property type="match status" value="1"/>
</dbReference>
<dbReference type="SMART" id="SM00382">
    <property type="entry name" value="AAA"/>
    <property type="match status" value="1"/>
</dbReference>
<accession>A0A7C8GSD1</accession>
<proteinExistence type="predicted"/>
<organism evidence="4 5">
    <name type="scientific">Gracilibacillus oryzae</name>
    <dbReference type="NCBI Taxonomy" id="1672701"/>
    <lineage>
        <taxon>Bacteria</taxon>
        <taxon>Bacillati</taxon>
        <taxon>Bacillota</taxon>
        <taxon>Bacilli</taxon>
        <taxon>Bacillales</taxon>
        <taxon>Bacillaceae</taxon>
        <taxon>Gracilibacillus</taxon>
    </lineage>
</organism>
<feature type="domain" description="ABC transporter" evidence="3">
    <location>
        <begin position="2"/>
        <end position="222"/>
    </location>
</feature>
<evidence type="ECO:0000256" key="2">
    <source>
        <dbReference type="ARBA" id="ARBA00022840"/>
    </source>
</evidence>
<dbReference type="Proteomes" id="UP000480246">
    <property type="component" value="Unassembled WGS sequence"/>
</dbReference>
<evidence type="ECO:0000313" key="5">
    <source>
        <dbReference type="Proteomes" id="UP000480246"/>
    </source>
</evidence>
<keyword evidence="5" id="KW-1185">Reference proteome</keyword>
<dbReference type="InterPro" id="IPR027417">
    <property type="entry name" value="P-loop_NTPase"/>
</dbReference>
<evidence type="ECO:0000313" key="4">
    <source>
        <dbReference type="EMBL" id="KAB8131312.1"/>
    </source>
</evidence>
<dbReference type="RefSeq" id="WP_153404347.1">
    <property type="nucleotide sequence ID" value="NZ_ML762432.1"/>
</dbReference>
<dbReference type="GO" id="GO:0005524">
    <property type="term" value="F:ATP binding"/>
    <property type="evidence" value="ECO:0007669"/>
    <property type="project" value="UniProtKB-KW"/>
</dbReference>
<dbReference type="InterPro" id="IPR003593">
    <property type="entry name" value="AAA+_ATPase"/>
</dbReference>
<dbReference type="Pfam" id="PF00005">
    <property type="entry name" value="ABC_tran"/>
    <property type="match status" value="1"/>
</dbReference>